<sequence>MPFNFWIGHQIIYASEFPFHFALSPQCIENTQSMFQLNPNVYLKDYLFILAYALLNVIIALPKHFEFTAFNYVDPDDPLTKPDPDCIINQQNQQISILQQQLEQSQNAYQAILEKVNFLQIQNTSKEKNKKNRKETTTIPEQRNNPKIRDICYKFGVANSFPKRYLKILVSTDSHRNDEYISKSNYKINKLLFRSENANKFMRRVDEEIEKAERIKQKRSWGRNRIVVDSPSISIHSHPPKGLPIDFYNPSWFNNCPPGQKTTVADAFNVAFLPDASQSIRGIQHPDERLNDQNFTEKYWEKCAEAYDLSHEIAREDKDSESDDSAIIDDNSESDDDTGEEGLEPDKNEGQVFDQLSNQDTEMAHAQDLDQFMVGGSGIPFGAEWQ</sequence>
<feature type="compositionally biased region" description="Acidic residues" evidence="2">
    <location>
        <begin position="319"/>
        <end position="343"/>
    </location>
</feature>
<organism evidence="3 4">
    <name type="scientific">Austropuccinia psidii MF-1</name>
    <dbReference type="NCBI Taxonomy" id="1389203"/>
    <lineage>
        <taxon>Eukaryota</taxon>
        <taxon>Fungi</taxon>
        <taxon>Dikarya</taxon>
        <taxon>Basidiomycota</taxon>
        <taxon>Pucciniomycotina</taxon>
        <taxon>Pucciniomycetes</taxon>
        <taxon>Pucciniales</taxon>
        <taxon>Sphaerophragmiaceae</taxon>
        <taxon>Austropuccinia</taxon>
    </lineage>
</organism>
<name>A0A9Q3PDR6_9BASI</name>
<comment type="caution">
    <text evidence="3">The sequence shown here is derived from an EMBL/GenBank/DDBJ whole genome shotgun (WGS) entry which is preliminary data.</text>
</comment>
<feature type="region of interest" description="Disordered" evidence="2">
    <location>
        <begin position="313"/>
        <end position="386"/>
    </location>
</feature>
<dbReference type="Proteomes" id="UP000765509">
    <property type="component" value="Unassembled WGS sequence"/>
</dbReference>
<reference evidence="3" key="1">
    <citation type="submission" date="2021-03" db="EMBL/GenBank/DDBJ databases">
        <title>Draft genome sequence of rust myrtle Austropuccinia psidii MF-1, a brazilian biotype.</title>
        <authorList>
            <person name="Quecine M.C."/>
            <person name="Pachon D.M.R."/>
            <person name="Bonatelli M.L."/>
            <person name="Correr F.H."/>
            <person name="Franceschini L.M."/>
            <person name="Leite T.F."/>
            <person name="Margarido G.R.A."/>
            <person name="Almeida C.A."/>
            <person name="Ferrarezi J.A."/>
            <person name="Labate C.A."/>
        </authorList>
    </citation>
    <scope>NUCLEOTIDE SEQUENCE</scope>
    <source>
        <strain evidence="3">MF-1</strain>
    </source>
</reference>
<proteinExistence type="predicted"/>
<evidence type="ECO:0000313" key="3">
    <source>
        <dbReference type="EMBL" id="MBW0557884.1"/>
    </source>
</evidence>
<evidence type="ECO:0000256" key="1">
    <source>
        <dbReference type="SAM" id="Coils"/>
    </source>
</evidence>
<keyword evidence="4" id="KW-1185">Reference proteome</keyword>
<evidence type="ECO:0000256" key="2">
    <source>
        <dbReference type="SAM" id="MobiDB-lite"/>
    </source>
</evidence>
<feature type="coiled-coil region" evidence="1">
    <location>
        <begin position="88"/>
        <end position="122"/>
    </location>
</feature>
<keyword evidence="1" id="KW-0175">Coiled coil</keyword>
<accession>A0A9Q3PDR6</accession>
<evidence type="ECO:0000313" key="4">
    <source>
        <dbReference type="Proteomes" id="UP000765509"/>
    </source>
</evidence>
<dbReference type="EMBL" id="AVOT02065956">
    <property type="protein sequence ID" value="MBW0557884.1"/>
    <property type="molecule type" value="Genomic_DNA"/>
</dbReference>
<protein>
    <submittedName>
        <fullName evidence="3">Uncharacterized protein</fullName>
    </submittedName>
</protein>
<dbReference type="AlphaFoldDB" id="A0A9Q3PDR6"/>
<gene>
    <name evidence="3" type="ORF">O181_097599</name>
</gene>